<dbReference type="RefSeq" id="WP_184618704.1">
    <property type="nucleotide sequence ID" value="NZ_JACHEX010000001.1"/>
</dbReference>
<dbReference type="InterPro" id="IPR030395">
    <property type="entry name" value="GP_PDE_dom"/>
</dbReference>
<dbReference type="Proteomes" id="UP000555828">
    <property type="component" value="Unassembled WGS sequence"/>
</dbReference>
<name>A0A841GEI7_9BACT</name>
<dbReference type="EMBL" id="JACHEX010000001">
    <property type="protein sequence ID" value="MBB6061962.1"/>
    <property type="molecule type" value="Genomic_DNA"/>
</dbReference>
<dbReference type="PANTHER" id="PTHR46211:SF1">
    <property type="entry name" value="GLYCEROPHOSPHODIESTER PHOSPHODIESTERASE, CYTOPLASMIC"/>
    <property type="match status" value="1"/>
</dbReference>
<dbReference type="SUPFAM" id="SSF51695">
    <property type="entry name" value="PLC-like phosphodiesterases"/>
    <property type="match status" value="1"/>
</dbReference>
<dbReference type="GO" id="GO:0008889">
    <property type="term" value="F:glycerophosphodiester phosphodiesterase activity"/>
    <property type="evidence" value="ECO:0007669"/>
    <property type="project" value="UniProtKB-EC"/>
</dbReference>
<protein>
    <submittedName>
        <fullName evidence="2">Glycerophosphoryl diester phosphodiesterase</fullName>
        <ecNumber evidence="2">3.1.4.46</ecNumber>
    </submittedName>
</protein>
<dbReference type="PANTHER" id="PTHR46211">
    <property type="entry name" value="GLYCEROPHOSPHORYL DIESTER PHOSPHODIESTERASE"/>
    <property type="match status" value="1"/>
</dbReference>
<dbReference type="CDD" id="cd08568">
    <property type="entry name" value="GDPD_TmGDE_like"/>
    <property type="match status" value="1"/>
</dbReference>
<comment type="caution">
    <text evidence="2">The sequence shown here is derived from an EMBL/GenBank/DDBJ whole genome shotgun (WGS) entry which is preliminary data.</text>
</comment>
<dbReference type="Pfam" id="PF03009">
    <property type="entry name" value="GDPD"/>
    <property type="match status" value="1"/>
</dbReference>
<reference evidence="2 3" key="1">
    <citation type="submission" date="2020-08" db="EMBL/GenBank/DDBJ databases">
        <title>Genomic Encyclopedia of Type Strains, Phase IV (KMG-IV): sequencing the most valuable type-strain genomes for metagenomic binning, comparative biology and taxonomic classification.</title>
        <authorList>
            <person name="Goeker M."/>
        </authorList>
    </citation>
    <scope>NUCLEOTIDE SEQUENCE [LARGE SCALE GENOMIC DNA]</scope>
    <source>
        <strain evidence="2 3">DSM 13481</strain>
    </source>
</reference>
<keyword evidence="3" id="KW-1185">Reference proteome</keyword>
<dbReference type="PROSITE" id="PS51704">
    <property type="entry name" value="GP_PDE"/>
    <property type="match status" value="1"/>
</dbReference>
<organism evidence="2 3">
    <name type="scientific">Thermosipho japonicus</name>
    <dbReference type="NCBI Taxonomy" id="90323"/>
    <lineage>
        <taxon>Bacteria</taxon>
        <taxon>Thermotogati</taxon>
        <taxon>Thermotogota</taxon>
        <taxon>Thermotogae</taxon>
        <taxon>Thermotogales</taxon>
        <taxon>Fervidobacteriaceae</taxon>
        <taxon>Thermosipho</taxon>
    </lineage>
</organism>
<evidence type="ECO:0000313" key="3">
    <source>
        <dbReference type="Proteomes" id="UP000555828"/>
    </source>
</evidence>
<feature type="domain" description="GP-PDE" evidence="1">
    <location>
        <begin position="1"/>
        <end position="228"/>
    </location>
</feature>
<evidence type="ECO:0000259" key="1">
    <source>
        <dbReference type="PROSITE" id="PS51704"/>
    </source>
</evidence>
<dbReference type="InterPro" id="IPR017946">
    <property type="entry name" value="PLC-like_Pdiesterase_TIM-brl"/>
</dbReference>
<evidence type="ECO:0000313" key="2">
    <source>
        <dbReference type="EMBL" id="MBB6061962.1"/>
    </source>
</evidence>
<dbReference type="Gene3D" id="3.20.20.190">
    <property type="entry name" value="Phosphatidylinositol (PI) phosphodiesterase"/>
    <property type="match status" value="1"/>
</dbReference>
<dbReference type="EC" id="3.1.4.46" evidence="2"/>
<proteinExistence type="predicted"/>
<keyword evidence="2" id="KW-0378">Hydrolase</keyword>
<gene>
    <name evidence="2" type="ORF">HNP65_000384</name>
</gene>
<dbReference type="AlphaFoldDB" id="A0A841GEI7"/>
<accession>A0A841GEI7</accession>
<dbReference type="GO" id="GO:0006629">
    <property type="term" value="P:lipid metabolic process"/>
    <property type="evidence" value="ECO:0007669"/>
    <property type="project" value="InterPro"/>
</dbReference>
<sequence length="230" mass="27038">MKILGHRGYPEKYIENTIDSFKGAIDYGADGVELDVYMTLDEKIVVTHDSNLKRVFNVDLEVTKSFLKDIKKVAPVPELVEVFNVLPKEKLINVEVKDKEKGEKIVEYVIENKKHDIIFSSFEHEIILKCAEKYKDEKFGLLFDERHQNLSFENIRELFENHNIYSAHLPIELLYIDKKKFFMLVKYLKGIGKKIVFWTVNKIEEVEAIKDFTDIIITNSVEKMVEYLKK</sequence>